<dbReference type="Proteomes" id="UP001465755">
    <property type="component" value="Unassembled WGS sequence"/>
</dbReference>
<name>A0AAW1NXM6_9CHLO</name>
<gene>
    <name evidence="1" type="ORF">WJX73_006679</name>
</gene>
<proteinExistence type="predicted"/>
<organism evidence="1 2">
    <name type="scientific">Symbiochloris irregularis</name>
    <dbReference type="NCBI Taxonomy" id="706552"/>
    <lineage>
        <taxon>Eukaryota</taxon>
        <taxon>Viridiplantae</taxon>
        <taxon>Chlorophyta</taxon>
        <taxon>core chlorophytes</taxon>
        <taxon>Trebouxiophyceae</taxon>
        <taxon>Trebouxiales</taxon>
        <taxon>Trebouxiaceae</taxon>
        <taxon>Symbiochloris</taxon>
    </lineage>
</organism>
<accession>A0AAW1NXM6</accession>
<dbReference type="EMBL" id="JALJOQ010000067">
    <property type="protein sequence ID" value="KAK9802795.1"/>
    <property type="molecule type" value="Genomic_DNA"/>
</dbReference>
<evidence type="ECO:0000313" key="2">
    <source>
        <dbReference type="Proteomes" id="UP001465755"/>
    </source>
</evidence>
<sequence length="192" mass="20741">MSLLGVGDALQHLILPTLDARCLAHLACTSKALRQLVYEAPASVWVAAARRCLPVAHPLGRRATRDSVQVALQRFADVNKNIRAGVGTCKLVTTNNVISFNAVGSHIALVEKNFTKIYEIDSGCCVADYEGLGVYHLHPTWAKGPVARATRVSETKGMLIVWLDGDTLAVYVGDLSQGCWGSVGSDFGRWHI</sequence>
<keyword evidence="2" id="KW-1185">Reference proteome</keyword>
<protein>
    <recommendedName>
        <fullName evidence="3">F-box domain-containing protein</fullName>
    </recommendedName>
</protein>
<evidence type="ECO:0000313" key="1">
    <source>
        <dbReference type="EMBL" id="KAK9802795.1"/>
    </source>
</evidence>
<evidence type="ECO:0008006" key="3">
    <source>
        <dbReference type="Google" id="ProtNLM"/>
    </source>
</evidence>
<comment type="caution">
    <text evidence="1">The sequence shown here is derived from an EMBL/GenBank/DDBJ whole genome shotgun (WGS) entry which is preliminary data.</text>
</comment>
<reference evidence="1 2" key="1">
    <citation type="journal article" date="2024" name="Nat. Commun.">
        <title>Phylogenomics reveals the evolutionary origins of lichenization in chlorophyte algae.</title>
        <authorList>
            <person name="Puginier C."/>
            <person name="Libourel C."/>
            <person name="Otte J."/>
            <person name="Skaloud P."/>
            <person name="Haon M."/>
            <person name="Grisel S."/>
            <person name="Petersen M."/>
            <person name="Berrin J.G."/>
            <person name="Delaux P.M."/>
            <person name="Dal Grande F."/>
            <person name="Keller J."/>
        </authorList>
    </citation>
    <scope>NUCLEOTIDE SEQUENCE [LARGE SCALE GENOMIC DNA]</scope>
    <source>
        <strain evidence="1 2">SAG 2036</strain>
    </source>
</reference>
<dbReference type="AlphaFoldDB" id="A0AAW1NXM6"/>